<dbReference type="AlphaFoldDB" id="A0A9K3DEJ7"/>
<evidence type="ECO:0000313" key="2">
    <source>
        <dbReference type="Proteomes" id="UP000215914"/>
    </source>
</evidence>
<sequence>MSPNPLSEGIQRANFLATLNRDEIWETNETCVLARPTNPLAVLEPGKSYKTLTYKYAHKNWNLGTS</sequence>
<name>A0A9K3DEJ7_HELAN</name>
<reference evidence="1" key="2">
    <citation type="submission" date="2020-06" db="EMBL/GenBank/DDBJ databases">
        <title>Helianthus annuus Genome sequencing and assembly Release 2.</title>
        <authorList>
            <person name="Gouzy J."/>
            <person name="Langlade N."/>
            <person name="Munos S."/>
        </authorList>
    </citation>
    <scope>NUCLEOTIDE SEQUENCE</scope>
    <source>
        <tissue evidence="1">Leaves</tissue>
    </source>
</reference>
<accession>A0A9K3DEJ7</accession>
<dbReference type="Gramene" id="mRNA:HanXRQr2_Chr17g0782781">
    <property type="protein sequence ID" value="CDS:HanXRQr2_Chr17g0782781.1"/>
    <property type="gene ID" value="HanXRQr2_Chr17g0782781"/>
</dbReference>
<protein>
    <submittedName>
        <fullName evidence="1">Uncharacterized protein</fullName>
    </submittedName>
</protein>
<gene>
    <name evidence="1" type="ORF">HanXRQr2_Chr17g0782781</name>
</gene>
<organism evidence="1 2">
    <name type="scientific">Helianthus annuus</name>
    <name type="common">Common sunflower</name>
    <dbReference type="NCBI Taxonomy" id="4232"/>
    <lineage>
        <taxon>Eukaryota</taxon>
        <taxon>Viridiplantae</taxon>
        <taxon>Streptophyta</taxon>
        <taxon>Embryophyta</taxon>
        <taxon>Tracheophyta</taxon>
        <taxon>Spermatophyta</taxon>
        <taxon>Magnoliopsida</taxon>
        <taxon>eudicotyledons</taxon>
        <taxon>Gunneridae</taxon>
        <taxon>Pentapetalae</taxon>
        <taxon>asterids</taxon>
        <taxon>campanulids</taxon>
        <taxon>Asterales</taxon>
        <taxon>Asteraceae</taxon>
        <taxon>Asteroideae</taxon>
        <taxon>Heliantheae alliance</taxon>
        <taxon>Heliantheae</taxon>
        <taxon>Helianthus</taxon>
    </lineage>
</organism>
<comment type="caution">
    <text evidence="1">The sequence shown here is derived from an EMBL/GenBank/DDBJ whole genome shotgun (WGS) entry which is preliminary data.</text>
</comment>
<evidence type="ECO:0000313" key="1">
    <source>
        <dbReference type="EMBL" id="KAF5753675.1"/>
    </source>
</evidence>
<keyword evidence="2" id="KW-1185">Reference proteome</keyword>
<dbReference type="Proteomes" id="UP000215914">
    <property type="component" value="Unassembled WGS sequence"/>
</dbReference>
<reference evidence="1" key="1">
    <citation type="journal article" date="2017" name="Nature">
        <title>The sunflower genome provides insights into oil metabolism, flowering and Asterid evolution.</title>
        <authorList>
            <person name="Badouin H."/>
            <person name="Gouzy J."/>
            <person name="Grassa C.J."/>
            <person name="Murat F."/>
            <person name="Staton S.E."/>
            <person name="Cottret L."/>
            <person name="Lelandais-Briere C."/>
            <person name="Owens G.L."/>
            <person name="Carrere S."/>
            <person name="Mayjonade B."/>
            <person name="Legrand L."/>
            <person name="Gill N."/>
            <person name="Kane N.C."/>
            <person name="Bowers J.E."/>
            <person name="Hubner S."/>
            <person name="Bellec A."/>
            <person name="Berard A."/>
            <person name="Berges H."/>
            <person name="Blanchet N."/>
            <person name="Boniface M.C."/>
            <person name="Brunel D."/>
            <person name="Catrice O."/>
            <person name="Chaidir N."/>
            <person name="Claudel C."/>
            <person name="Donnadieu C."/>
            <person name="Faraut T."/>
            <person name="Fievet G."/>
            <person name="Helmstetter N."/>
            <person name="King M."/>
            <person name="Knapp S.J."/>
            <person name="Lai Z."/>
            <person name="Le Paslier M.C."/>
            <person name="Lippi Y."/>
            <person name="Lorenzon L."/>
            <person name="Mandel J.R."/>
            <person name="Marage G."/>
            <person name="Marchand G."/>
            <person name="Marquand E."/>
            <person name="Bret-Mestries E."/>
            <person name="Morien E."/>
            <person name="Nambeesan S."/>
            <person name="Nguyen T."/>
            <person name="Pegot-Espagnet P."/>
            <person name="Pouilly N."/>
            <person name="Raftis F."/>
            <person name="Sallet E."/>
            <person name="Schiex T."/>
            <person name="Thomas J."/>
            <person name="Vandecasteele C."/>
            <person name="Vares D."/>
            <person name="Vear F."/>
            <person name="Vautrin S."/>
            <person name="Crespi M."/>
            <person name="Mangin B."/>
            <person name="Burke J.M."/>
            <person name="Salse J."/>
            <person name="Munos S."/>
            <person name="Vincourt P."/>
            <person name="Rieseberg L.H."/>
            <person name="Langlade N.B."/>
        </authorList>
    </citation>
    <scope>NUCLEOTIDE SEQUENCE</scope>
    <source>
        <tissue evidence="1">Leaves</tissue>
    </source>
</reference>
<proteinExistence type="predicted"/>
<dbReference type="EMBL" id="MNCJ02000332">
    <property type="protein sequence ID" value="KAF5753675.1"/>
    <property type="molecule type" value="Genomic_DNA"/>
</dbReference>